<dbReference type="EMBL" id="BMZG01000002">
    <property type="protein sequence ID" value="GHA66167.1"/>
    <property type="molecule type" value="Genomic_DNA"/>
</dbReference>
<gene>
    <name evidence="2" type="ORF">GCM10009007_03280</name>
</gene>
<accession>A0A8J3FZ71</accession>
<evidence type="ECO:0000256" key="1">
    <source>
        <dbReference type="SAM" id="SignalP"/>
    </source>
</evidence>
<proteinExistence type="predicted"/>
<keyword evidence="3" id="KW-1185">Reference proteome</keyword>
<feature type="signal peptide" evidence="1">
    <location>
        <begin position="1"/>
        <end position="18"/>
    </location>
</feature>
<name>A0A8J3FZ71_9BURK</name>
<comment type="caution">
    <text evidence="2">The sequence shown here is derived from an EMBL/GenBank/DDBJ whole genome shotgun (WGS) entry which is preliminary data.</text>
</comment>
<keyword evidence="1" id="KW-0732">Signal</keyword>
<protein>
    <submittedName>
        <fullName evidence="2">Uncharacterized protein</fullName>
    </submittedName>
</protein>
<organism evidence="2 3">
    <name type="scientific">Formosimonas limnophila</name>
    <dbReference type="NCBI Taxonomy" id="1384487"/>
    <lineage>
        <taxon>Bacteria</taxon>
        <taxon>Pseudomonadati</taxon>
        <taxon>Pseudomonadota</taxon>
        <taxon>Betaproteobacteria</taxon>
        <taxon>Burkholderiales</taxon>
        <taxon>Burkholderiaceae</taxon>
        <taxon>Formosimonas</taxon>
    </lineage>
</organism>
<dbReference type="RefSeq" id="WP_189490708.1">
    <property type="nucleotide sequence ID" value="NZ_BMZG01000002.1"/>
</dbReference>
<reference evidence="2" key="2">
    <citation type="submission" date="2020-09" db="EMBL/GenBank/DDBJ databases">
        <authorList>
            <person name="Sun Q."/>
            <person name="Kim S."/>
        </authorList>
    </citation>
    <scope>NUCLEOTIDE SEQUENCE</scope>
    <source>
        <strain evidence="2">KCTC 32501</strain>
    </source>
</reference>
<dbReference type="AlphaFoldDB" id="A0A8J3FZ71"/>
<evidence type="ECO:0000313" key="2">
    <source>
        <dbReference type="EMBL" id="GHA66167.1"/>
    </source>
</evidence>
<reference evidence="2" key="1">
    <citation type="journal article" date="2014" name="Int. J. Syst. Evol. Microbiol.">
        <title>Complete genome sequence of Corynebacterium casei LMG S-19264T (=DSM 44701T), isolated from a smear-ripened cheese.</title>
        <authorList>
            <consortium name="US DOE Joint Genome Institute (JGI-PGF)"/>
            <person name="Walter F."/>
            <person name="Albersmeier A."/>
            <person name="Kalinowski J."/>
            <person name="Ruckert C."/>
        </authorList>
    </citation>
    <scope>NUCLEOTIDE SEQUENCE</scope>
    <source>
        <strain evidence="2">KCTC 32501</strain>
    </source>
</reference>
<sequence>MKSLVSAFLLFISTVCLALPTAPSVTFGTESDPSTLTESQFNKYDGSVFVKTSDGTANGVVDSVWHYSIKNNKWVKVPKPTLVDLGGQPQINGTGFVKADGTTISYDNSTYLAGSGVTGRVSFYNGANSTTSDAGFVYSSTNKRLGVNQGSPIHTVDAVGALRALNAGTTNQFLIDPLDAVGPKLKLGTSTDPIAFWEMGAYNSINNFDNKGRTFKIFNNASPNAVWVNGSNGYLGLNVTAAPISRFANTATAQLGTNGIGVDVSSGTTWVATQAWAHILRQSGVGVGAGGMSIQADGTTNTNIIVEAASGVTKTQKWAVLGSGDTVHSGNVQTKSSNTHYVSVASFTADSVGDVRFTLVNGQWLQQICTVANATKGSGTWVENYEKDLVKRYTWTIAANTNFATGTNFILGESVVTGSPTLTTLNNMPYLGVASGGTPAAPNGTFSELGAPNGYFKMNNVVLRNLKATVRFSITPGSYQDFAVQLVKYVSGAWNVVETRKAWRSNDAIAENAVSFETYSSGASDDFNTSVFAFRFVNSSGSTLVLPPQVVTLTFSH</sequence>
<evidence type="ECO:0000313" key="3">
    <source>
        <dbReference type="Proteomes" id="UP000614287"/>
    </source>
</evidence>
<dbReference type="Proteomes" id="UP000614287">
    <property type="component" value="Unassembled WGS sequence"/>
</dbReference>
<feature type="chain" id="PRO_5035228956" evidence="1">
    <location>
        <begin position="19"/>
        <end position="557"/>
    </location>
</feature>